<feature type="domain" description="DUF4124" evidence="2">
    <location>
        <begin position="17"/>
        <end position="65"/>
    </location>
</feature>
<accession>A0A502FDF8</accession>
<evidence type="ECO:0000313" key="3">
    <source>
        <dbReference type="EMBL" id="TPG11753.1"/>
    </source>
</evidence>
<comment type="caution">
    <text evidence="3">The sequence shown here is derived from an EMBL/GenBank/DDBJ whole genome shotgun (WGS) entry which is preliminary data.</text>
</comment>
<dbReference type="AlphaFoldDB" id="A0A502FDF8"/>
<protein>
    <submittedName>
        <fullName evidence="3">DUF4124 domain-containing protein</fullName>
    </submittedName>
</protein>
<dbReference type="Pfam" id="PF13511">
    <property type="entry name" value="DUF4124"/>
    <property type="match status" value="1"/>
</dbReference>
<reference evidence="3 4" key="1">
    <citation type="journal article" date="2019" name="Environ. Microbiol.">
        <title>Species interactions and distinct microbial communities in high Arctic permafrost affected cryosols are associated with the CH4 and CO2 gas fluxes.</title>
        <authorList>
            <person name="Altshuler I."/>
            <person name="Hamel J."/>
            <person name="Turney S."/>
            <person name="Magnuson E."/>
            <person name="Levesque R."/>
            <person name="Greer C."/>
            <person name="Whyte L.G."/>
        </authorList>
    </citation>
    <scope>NUCLEOTIDE SEQUENCE [LARGE SCALE GENOMIC DNA]</scope>
    <source>
        <strain evidence="3 4">S13Y</strain>
    </source>
</reference>
<keyword evidence="4" id="KW-1185">Reference proteome</keyword>
<dbReference type="Proteomes" id="UP000319486">
    <property type="component" value="Unassembled WGS sequence"/>
</dbReference>
<dbReference type="OrthoDB" id="5956287at2"/>
<proteinExistence type="predicted"/>
<dbReference type="EMBL" id="RCZO01000001">
    <property type="protein sequence ID" value="TPG11753.1"/>
    <property type="molecule type" value="Genomic_DNA"/>
</dbReference>
<evidence type="ECO:0000259" key="2">
    <source>
        <dbReference type="Pfam" id="PF13511"/>
    </source>
</evidence>
<gene>
    <name evidence="3" type="ORF">EAH88_04490</name>
</gene>
<feature type="chain" id="PRO_5030107369" evidence="1">
    <location>
        <begin position="22"/>
        <end position="197"/>
    </location>
</feature>
<feature type="signal peptide" evidence="1">
    <location>
        <begin position="1"/>
        <end position="21"/>
    </location>
</feature>
<dbReference type="InterPro" id="IPR025392">
    <property type="entry name" value="DUF4124"/>
</dbReference>
<evidence type="ECO:0000256" key="1">
    <source>
        <dbReference type="SAM" id="SignalP"/>
    </source>
</evidence>
<keyword evidence="1" id="KW-0732">Signal</keyword>
<dbReference type="RefSeq" id="WP_140649693.1">
    <property type="nucleotide sequence ID" value="NZ_RCZB01000003.1"/>
</dbReference>
<sequence>MLRSPALLCLVVLAWTVPACAQTEIHRCIGANGSAVFTDQPCAALQATPVNPVVVPDRSAPLAAPPPVLCAASLGQLRKNVIDAFASRDANRMAGLMLWDGYGRGAAIADIRSLGDLMKQPLLDVDIPGDPVPADGGEPVPVMSSSSDPFAAAPAFPLPANNQLVLHITGNDGSGNPREIRFGIAHQAGCLWLRNVD</sequence>
<organism evidence="3 4">
    <name type="scientific">Rhodanobacter glycinis</name>
    <dbReference type="NCBI Taxonomy" id="582702"/>
    <lineage>
        <taxon>Bacteria</taxon>
        <taxon>Pseudomonadati</taxon>
        <taxon>Pseudomonadota</taxon>
        <taxon>Gammaproteobacteria</taxon>
        <taxon>Lysobacterales</taxon>
        <taxon>Rhodanobacteraceae</taxon>
        <taxon>Rhodanobacter</taxon>
    </lineage>
</organism>
<evidence type="ECO:0000313" key="4">
    <source>
        <dbReference type="Proteomes" id="UP000319486"/>
    </source>
</evidence>
<name>A0A502FDF8_9GAMM</name>